<comment type="subcellular location">
    <subcellularLocation>
        <location evidence="1">Nucleus</location>
    </subcellularLocation>
</comment>
<dbReference type="GO" id="GO:0031573">
    <property type="term" value="P:mitotic intra-S DNA damage checkpoint signaling"/>
    <property type="evidence" value="ECO:0007669"/>
    <property type="project" value="EnsemblFungi"/>
</dbReference>
<dbReference type="GO" id="GO:0007095">
    <property type="term" value="P:mitotic G2 DNA damage checkpoint signaling"/>
    <property type="evidence" value="ECO:0007669"/>
    <property type="project" value="TreeGrafter"/>
</dbReference>
<evidence type="ECO:0000256" key="4">
    <source>
        <dbReference type="SAM" id="Coils"/>
    </source>
</evidence>
<evidence type="ECO:0000256" key="5">
    <source>
        <dbReference type="SAM" id="MobiDB-lite"/>
    </source>
</evidence>
<feature type="domain" description="DNA replication checkpoint mediator MRC1" evidence="6">
    <location>
        <begin position="603"/>
        <end position="742"/>
    </location>
</feature>
<feature type="region of interest" description="Disordered" evidence="5">
    <location>
        <begin position="755"/>
        <end position="778"/>
    </location>
</feature>
<dbReference type="GO" id="GO:0031509">
    <property type="term" value="P:subtelomeric heterochromatin formation"/>
    <property type="evidence" value="ECO:0007669"/>
    <property type="project" value="EnsemblFungi"/>
</dbReference>
<dbReference type="InterPro" id="IPR024146">
    <property type="entry name" value="Claspin"/>
</dbReference>
<dbReference type="AlphaFoldDB" id="G8ZQU9"/>
<keyword evidence="8" id="KW-1185">Reference proteome</keyword>
<dbReference type="Proteomes" id="UP000005627">
    <property type="component" value="Chromosome 3"/>
</dbReference>
<feature type="region of interest" description="Disordered" evidence="5">
    <location>
        <begin position="440"/>
        <end position="510"/>
    </location>
</feature>
<keyword evidence="3" id="KW-0539">Nucleus</keyword>
<sequence length="941" mass="106274">MDKLFESFDNAIKKRRATYQKAVQNEDDEYTEDPLVPPAVLGNGFLFNSSTLDKVKNRLNKDQEQGTQAIDTTQVLSNLYEDGEDLEKEVPSILQSKSKPIPTILIPSIEREILKQPFNENHNFTGVTVPIAKSSAITKNLDREDLESPEIPETQPIPDFSASDVPTQTQVLKTTSETAADTGTVATAAIAYEESLTQVEVSEQTYPDQRNSQEDIIQQTAADAVPITRLKIHEIEEMWSREVQTETKEHKVKYRAPRPLKVFTKEAFMQDFDKSSDSDSDVFDQEIKATSPIGRNNDSISEVGTSDVKVLKDKSSGALTAYQRELKEKAEIAKGVMLLSESDDEEDLAVSTSHEAKATVLKLKARLSKRRPPVESQHGKASLSALMKNLRNSTKRQILDRQKEGIERQGLKFEDVEKEKEIVENLLEQEIARNKRIRMKEKEKAQMNDVPSLALPNRVEEDNDSNYSVSDEDSVIKEDLDYSDLESDDSGSNEPKIASDSAGVEIDSDEDDIRFMKGKAHKISLLNDDESEEEEDLTVNSAINLGAYGDNLITTTKDEAHTSAEEHTTQLVNEISESQYRTMEKEKSKIRAQEEKQRLKQMKESGVTNMFDMEAEESDDEWRGVGGVDGETIDDYDSDLEKMIDDFSNTTSNADQIRQLLMAENKETDLKTVNKILHDIKNGGFRKRRQNNLQLELSDDEDDELLNYKKRKLELMRKRRLQFGADDKKLLKNSRSKAFFESMVEDIIDLKDPFSNQAETSEKDKKSEGLVDASNKQKDTISHEFVQQSLSFLSSSRDFSEFEVARVSQEGERNTDLNSLKQDSTVKTLYAPSNIISESERADHEEFDNSVLPVESSYSSVVKSFGFDLNANDKLKEGRKTVTVSKSYRTVGGNKASITYLGKMRKLVAPKKSNAEVRTTSKLSTLGNSKIFRNFESSFEN</sequence>
<evidence type="ECO:0000256" key="2">
    <source>
        <dbReference type="ARBA" id="ARBA00022553"/>
    </source>
</evidence>
<keyword evidence="2" id="KW-0597">Phosphoprotein</keyword>
<proteinExistence type="predicted"/>
<evidence type="ECO:0000259" key="6">
    <source>
        <dbReference type="Pfam" id="PF09444"/>
    </source>
</evidence>
<dbReference type="PANTHER" id="PTHR14396">
    <property type="entry name" value="CLASPIN"/>
    <property type="match status" value="1"/>
</dbReference>
<evidence type="ECO:0000256" key="1">
    <source>
        <dbReference type="ARBA" id="ARBA00004123"/>
    </source>
</evidence>
<dbReference type="GO" id="GO:0006281">
    <property type="term" value="P:DNA repair"/>
    <property type="evidence" value="ECO:0007669"/>
    <property type="project" value="EnsemblFungi"/>
</dbReference>
<dbReference type="GO" id="GO:0031298">
    <property type="term" value="C:replication fork protection complex"/>
    <property type="evidence" value="ECO:0007669"/>
    <property type="project" value="EnsemblFungi"/>
</dbReference>
<feature type="coiled-coil region" evidence="4">
    <location>
        <begin position="573"/>
        <end position="605"/>
    </location>
</feature>
<dbReference type="GO" id="GO:0010997">
    <property type="term" value="F:anaphase-promoting complex binding"/>
    <property type="evidence" value="ECO:0007669"/>
    <property type="project" value="TreeGrafter"/>
</dbReference>
<reference evidence="7 8" key="1">
    <citation type="journal article" date="2011" name="Proc. Natl. Acad. Sci. U.S.A.">
        <title>Evolutionary erosion of yeast sex chromosomes by mating-type switching accidents.</title>
        <authorList>
            <person name="Gordon J.L."/>
            <person name="Armisen D."/>
            <person name="Proux-Wera E."/>
            <person name="Oheigeartaigh S.S."/>
            <person name="Byrne K.P."/>
            <person name="Wolfe K.H."/>
        </authorList>
    </citation>
    <scope>NUCLEOTIDE SEQUENCE [LARGE SCALE GENOMIC DNA]</scope>
    <source>
        <strain evidence="8">ATCC 10662 / CBS 1146 / NBRC 0425 / NCYC 2629 / NRRL Y-866</strain>
    </source>
</reference>
<feature type="compositionally biased region" description="Acidic residues" evidence="5">
    <location>
        <begin position="481"/>
        <end position="491"/>
    </location>
</feature>
<gene>
    <name evidence="7" type="primary">TDEL0C06970</name>
    <name evidence="7" type="ORF">TDEL_0C06970</name>
</gene>
<dbReference type="GO" id="GO:0000723">
    <property type="term" value="P:telomere maintenance"/>
    <property type="evidence" value="ECO:0007669"/>
    <property type="project" value="EnsemblFungi"/>
</dbReference>
<dbReference type="eggNOG" id="ENOG502QSP5">
    <property type="taxonomic scope" value="Eukaryota"/>
</dbReference>
<name>G8ZQU9_TORDE</name>
<dbReference type="GeneID" id="11502003"/>
<keyword evidence="4" id="KW-0175">Coiled coil</keyword>
<dbReference type="GO" id="GO:0043570">
    <property type="term" value="P:maintenance of DNA repeat elements"/>
    <property type="evidence" value="ECO:0007669"/>
    <property type="project" value="EnsemblFungi"/>
</dbReference>
<dbReference type="PANTHER" id="PTHR14396:SF10">
    <property type="entry name" value="CLASPIN"/>
    <property type="match status" value="1"/>
</dbReference>
<dbReference type="HOGENOM" id="CLU_007004_0_0_1"/>
<dbReference type="FunCoup" id="G8ZQU9">
    <property type="interactions" value="313"/>
</dbReference>
<dbReference type="RefSeq" id="XP_003680797.1">
    <property type="nucleotide sequence ID" value="XM_003680749.1"/>
</dbReference>
<dbReference type="STRING" id="1076872.G8ZQU9"/>
<dbReference type="EMBL" id="HE616744">
    <property type="protein sequence ID" value="CCE91586.1"/>
    <property type="molecule type" value="Genomic_DNA"/>
</dbReference>
<dbReference type="GO" id="GO:0031297">
    <property type="term" value="P:replication fork processing"/>
    <property type="evidence" value="ECO:0007669"/>
    <property type="project" value="EnsemblFungi"/>
</dbReference>
<accession>G8ZQU9</accession>
<dbReference type="GO" id="GO:0007064">
    <property type="term" value="P:mitotic sister chromatid cohesion"/>
    <property type="evidence" value="ECO:0007669"/>
    <property type="project" value="EnsemblFungi"/>
</dbReference>
<dbReference type="GO" id="GO:0033262">
    <property type="term" value="P:regulation of nuclear cell cycle DNA replication"/>
    <property type="evidence" value="ECO:0007669"/>
    <property type="project" value="EnsemblFungi"/>
</dbReference>
<evidence type="ECO:0000313" key="7">
    <source>
        <dbReference type="EMBL" id="CCE91586.1"/>
    </source>
</evidence>
<dbReference type="InParanoid" id="G8ZQU9"/>
<feature type="compositionally biased region" description="Basic and acidic residues" evidence="5">
    <location>
        <begin position="760"/>
        <end position="778"/>
    </location>
</feature>
<dbReference type="GO" id="GO:0033314">
    <property type="term" value="P:mitotic DNA replication checkpoint signaling"/>
    <property type="evidence" value="ECO:0007669"/>
    <property type="project" value="TreeGrafter"/>
</dbReference>
<dbReference type="GO" id="GO:0030466">
    <property type="term" value="P:silent mating-type cassette heterochromatin formation"/>
    <property type="evidence" value="ECO:0007669"/>
    <property type="project" value="EnsemblFungi"/>
</dbReference>
<dbReference type="GO" id="GO:0071470">
    <property type="term" value="P:cellular response to osmotic stress"/>
    <property type="evidence" value="ECO:0007669"/>
    <property type="project" value="EnsemblFungi"/>
</dbReference>
<dbReference type="KEGG" id="tdl:TDEL_0C06970"/>
<dbReference type="GO" id="GO:0050821">
    <property type="term" value="P:protein stabilization"/>
    <property type="evidence" value="ECO:0007669"/>
    <property type="project" value="EnsemblFungi"/>
</dbReference>
<dbReference type="OrthoDB" id="2130597at2759"/>
<dbReference type="GO" id="GO:0034399">
    <property type="term" value="C:nuclear periphery"/>
    <property type="evidence" value="ECO:0007669"/>
    <property type="project" value="EnsemblFungi"/>
</dbReference>
<evidence type="ECO:0000313" key="8">
    <source>
        <dbReference type="Proteomes" id="UP000005627"/>
    </source>
</evidence>
<dbReference type="InterPro" id="IPR018564">
    <property type="entry name" value="Repl_chkpnt_MRC1_dom"/>
</dbReference>
<dbReference type="Pfam" id="PF09444">
    <property type="entry name" value="MRC1"/>
    <property type="match status" value="1"/>
</dbReference>
<protein>
    <recommendedName>
        <fullName evidence="6">DNA replication checkpoint mediator MRC1 domain-containing protein</fullName>
    </recommendedName>
</protein>
<organism evidence="7 8">
    <name type="scientific">Torulaspora delbrueckii</name>
    <name type="common">Yeast</name>
    <name type="synonym">Candida colliculosa</name>
    <dbReference type="NCBI Taxonomy" id="4950"/>
    <lineage>
        <taxon>Eukaryota</taxon>
        <taxon>Fungi</taxon>
        <taxon>Dikarya</taxon>
        <taxon>Ascomycota</taxon>
        <taxon>Saccharomycotina</taxon>
        <taxon>Saccharomycetes</taxon>
        <taxon>Saccharomycetales</taxon>
        <taxon>Saccharomycetaceae</taxon>
        <taxon>Torulaspora</taxon>
    </lineage>
</organism>
<dbReference type="GO" id="GO:0000781">
    <property type="term" value="C:chromosome, telomeric region"/>
    <property type="evidence" value="ECO:0007669"/>
    <property type="project" value="GOC"/>
</dbReference>
<evidence type="ECO:0000256" key="3">
    <source>
        <dbReference type="ARBA" id="ARBA00023242"/>
    </source>
</evidence>